<dbReference type="RefSeq" id="WP_135973658.1">
    <property type="nucleotide sequence ID" value="NZ_CP039291.1"/>
</dbReference>
<dbReference type="AlphaFoldDB" id="A0A4P7SGF5"/>
<reference evidence="1 2" key="1">
    <citation type="submission" date="2019-04" db="EMBL/GenBank/DDBJ databases">
        <title>Isolation and identification of Cellulomonas shaoxiangyii sp. Nov. isolated from feces of the Tibetan antelopes (Pantholops hodgsonii) in the Qinghai-Tibet plateau of China.</title>
        <authorList>
            <person name="Tian Z."/>
        </authorList>
    </citation>
    <scope>NUCLEOTIDE SEQUENCE [LARGE SCALE GENOMIC DNA]</scope>
    <source>
        <strain evidence="1 2">Z28</strain>
    </source>
</reference>
<evidence type="ECO:0000313" key="1">
    <source>
        <dbReference type="EMBL" id="QCB93052.1"/>
    </source>
</evidence>
<protein>
    <submittedName>
        <fullName evidence="1">Uncharacterized protein</fullName>
    </submittedName>
</protein>
<gene>
    <name evidence="1" type="ORF">E5225_05255</name>
</gene>
<accession>A0A4P7SGF5</accession>
<dbReference type="EMBL" id="CP039291">
    <property type="protein sequence ID" value="QCB93052.1"/>
    <property type="molecule type" value="Genomic_DNA"/>
</dbReference>
<dbReference type="KEGG" id="celz:E5225_05255"/>
<name>A0A4P7SGF5_9CELL</name>
<dbReference type="Proteomes" id="UP000296469">
    <property type="component" value="Chromosome"/>
</dbReference>
<keyword evidence="2" id="KW-1185">Reference proteome</keyword>
<evidence type="ECO:0000313" key="2">
    <source>
        <dbReference type="Proteomes" id="UP000296469"/>
    </source>
</evidence>
<organism evidence="1 2">
    <name type="scientific">Cellulomonas shaoxiangyii</name>
    <dbReference type="NCBI Taxonomy" id="2566013"/>
    <lineage>
        <taxon>Bacteria</taxon>
        <taxon>Bacillati</taxon>
        <taxon>Actinomycetota</taxon>
        <taxon>Actinomycetes</taxon>
        <taxon>Micrococcales</taxon>
        <taxon>Cellulomonadaceae</taxon>
        <taxon>Cellulomonas</taxon>
    </lineage>
</organism>
<proteinExistence type="predicted"/>
<sequence>MTNESDLEAVNSPEYRAALMAQIDYDSTREGQAKLHEALSAAADPDARRDLRARQIAGASSARFRREQVALMPAGRAPGRRDPAFTTHGRLAQAREDLARRLGIAAAEADAFGSVMPGTLQELVRIGAEIIEADRERRGADFVPSIHPGTISEDVEACAPWALSDYEMPVEPGDVGVLGTLGVAARWDRERQRAIVDGDAAAAERWGYGLASDRTGSCVIATGPDVVKFIARHHPTG</sequence>